<dbReference type="InterPro" id="IPR018490">
    <property type="entry name" value="cNMP-bd_dom_sf"/>
</dbReference>
<evidence type="ECO:0000256" key="2">
    <source>
        <dbReference type="ARBA" id="ARBA00022679"/>
    </source>
</evidence>
<dbReference type="AlphaFoldDB" id="A0A1Y1HIW1"/>
<feature type="domain" description="AGC-kinase C-terminal" evidence="10">
    <location>
        <begin position="482"/>
        <end position="535"/>
    </location>
</feature>
<name>A0A1Y1HIW1_KLENI</name>
<keyword evidence="3 6" id="KW-0547">Nucleotide-binding</keyword>
<feature type="domain" description="Protein kinase" evidence="9">
    <location>
        <begin position="197"/>
        <end position="481"/>
    </location>
</feature>
<dbReference type="Gene3D" id="1.10.510.10">
    <property type="entry name" value="Transferase(Phosphotransferase) domain 1"/>
    <property type="match status" value="1"/>
</dbReference>
<evidence type="ECO:0000259" key="10">
    <source>
        <dbReference type="PROSITE" id="PS51285"/>
    </source>
</evidence>
<dbReference type="Gene3D" id="2.60.120.10">
    <property type="entry name" value="Jelly Rolls"/>
    <property type="match status" value="1"/>
</dbReference>
<keyword evidence="2" id="KW-0808">Transferase</keyword>
<dbReference type="SMART" id="SM00220">
    <property type="entry name" value="S_TKc"/>
    <property type="match status" value="1"/>
</dbReference>
<protein>
    <submittedName>
        <fullName evidence="11">Serine/threonine protein kinase</fullName>
    </submittedName>
</protein>
<dbReference type="PROSITE" id="PS51285">
    <property type="entry name" value="AGC_KINASE_CTER"/>
    <property type="match status" value="1"/>
</dbReference>
<evidence type="ECO:0000256" key="5">
    <source>
        <dbReference type="ARBA" id="ARBA00022840"/>
    </source>
</evidence>
<evidence type="ECO:0000256" key="3">
    <source>
        <dbReference type="ARBA" id="ARBA00022741"/>
    </source>
</evidence>
<evidence type="ECO:0000313" key="12">
    <source>
        <dbReference type="Proteomes" id="UP000054558"/>
    </source>
</evidence>
<dbReference type="InterPro" id="IPR000719">
    <property type="entry name" value="Prot_kinase_dom"/>
</dbReference>
<evidence type="ECO:0000256" key="1">
    <source>
        <dbReference type="ARBA" id="ARBA00022527"/>
    </source>
</evidence>
<dbReference type="Pfam" id="PF00069">
    <property type="entry name" value="Pkinase"/>
    <property type="match status" value="1"/>
</dbReference>
<dbReference type="PROSITE" id="PS00107">
    <property type="entry name" value="PROTEIN_KINASE_ATP"/>
    <property type="match status" value="1"/>
</dbReference>
<dbReference type="GO" id="GO:0007165">
    <property type="term" value="P:signal transduction"/>
    <property type="evidence" value="ECO:0000318"/>
    <property type="project" value="GO_Central"/>
</dbReference>
<dbReference type="InterPro" id="IPR011009">
    <property type="entry name" value="Kinase-like_dom_sf"/>
</dbReference>
<keyword evidence="5 6" id="KW-0067">ATP-binding</keyword>
<evidence type="ECO:0000313" key="11">
    <source>
        <dbReference type="EMBL" id="GAQ78450.1"/>
    </source>
</evidence>
<dbReference type="EMBL" id="DF236962">
    <property type="protein sequence ID" value="GAQ78450.1"/>
    <property type="molecule type" value="Genomic_DNA"/>
</dbReference>
<dbReference type="PANTHER" id="PTHR24353">
    <property type="entry name" value="CYCLIC NUCLEOTIDE-DEPENDENT PROTEIN KINASE"/>
    <property type="match status" value="1"/>
</dbReference>
<organism evidence="11 12">
    <name type="scientific">Klebsormidium nitens</name>
    <name type="common">Green alga</name>
    <name type="synonym">Ulothrix nitens</name>
    <dbReference type="NCBI Taxonomy" id="105231"/>
    <lineage>
        <taxon>Eukaryota</taxon>
        <taxon>Viridiplantae</taxon>
        <taxon>Streptophyta</taxon>
        <taxon>Klebsormidiophyceae</taxon>
        <taxon>Klebsormidiales</taxon>
        <taxon>Klebsormidiaceae</taxon>
        <taxon>Klebsormidium</taxon>
    </lineage>
</organism>
<feature type="chain" id="PRO_5011987918" evidence="8">
    <location>
        <begin position="17"/>
        <end position="535"/>
    </location>
</feature>
<evidence type="ECO:0000256" key="7">
    <source>
        <dbReference type="SAM" id="MobiDB-lite"/>
    </source>
</evidence>
<evidence type="ECO:0000259" key="9">
    <source>
        <dbReference type="PROSITE" id="PS50011"/>
    </source>
</evidence>
<dbReference type="PANTHER" id="PTHR24353:SF147">
    <property type="entry name" value="CGMP-DEPENDENT SERINE_THREONIN PROTEIN KINASE-RELATED"/>
    <property type="match status" value="1"/>
</dbReference>
<dbReference type="SUPFAM" id="SSF56112">
    <property type="entry name" value="Protein kinase-like (PK-like)"/>
    <property type="match status" value="1"/>
</dbReference>
<dbReference type="InterPro" id="IPR014710">
    <property type="entry name" value="RmlC-like_jellyroll"/>
</dbReference>
<proteinExistence type="predicted"/>
<dbReference type="GO" id="GO:0004674">
    <property type="term" value="F:protein serine/threonine kinase activity"/>
    <property type="evidence" value="ECO:0007669"/>
    <property type="project" value="UniProtKB-KW"/>
</dbReference>
<dbReference type="GO" id="GO:0005524">
    <property type="term" value="F:ATP binding"/>
    <property type="evidence" value="ECO:0007669"/>
    <property type="project" value="UniProtKB-UniRule"/>
</dbReference>
<dbReference type="OMA" id="TCDYLAP"/>
<dbReference type="OrthoDB" id="524546at2759"/>
<dbReference type="Gene3D" id="3.30.200.20">
    <property type="entry name" value="Phosphorylase Kinase, domain 1"/>
    <property type="match status" value="1"/>
</dbReference>
<dbReference type="InterPro" id="IPR000961">
    <property type="entry name" value="AGC-kinase_C"/>
</dbReference>
<keyword evidence="4 11" id="KW-0418">Kinase</keyword>
<accession>A0A1Y1HIW1</accession>
<feature type="region of interest" description="Disordered" evidence="7">
    <location>
        <begin position="512"/>
        <end position="535"/>
    </location>
</feature>
<evidence type="ECO:0000256" key="6">
    <source>
        <dbReference type="PROSITE-ProRule" id="PRU10141"/>
    </source>
</evidence>
<dbReference type="STRING" id="105231.A0A1Y1HIW1"/>
<keyword evidence="12" id="KW-1185">Reference proteome</keyword>
<dbReference type="PROSITE" id="PS50011">
    <property type="entry name" value="PROTEIN_KINASE_DOM"/>
    <property type="match status" value="1"/>
</dbReference>
<evidence type="ECO:0000256" key="4">
    <source>
        <dbReference type="ARBA" id="ARBA00022777"/>
    </source>
</evidence>
<dbReference type="InterPro" id="IPR017441">
    <property type="entry name" value="Protein_kinase_ATP_BS"/>
</dbReference>
<gene>
    <name evidence="11" type="ORF">KFL_000130320</name>
</gene>
<feature type="binding site" evidence="6">
    <location>
        <position position="226"/>
    </location>
    <ligand>
        <name>ATP</name>
        <dbReference type="ChEBI" id="CHEBI:30616"/>
    </ligand>
</feature>
<sequence length="535" mass="58009">MAFSAVFSAVGSLACAGLSALSRPSYRRSTQEFQDTPTAAHAPVQTGPALADVTPESLTSPLDRGAIRRAILSAVPSLQRVDLNTLDSIVDSLRLISFSSGDVICPSEGTGVFVLAQGSVLNLSVENPLVAASDLYLSAGQGFGGLEPSRSAFVADADVMVHVISAEAVAKLVLADIFACPPSDRLSLLDDLDLADFEVVRMLGRGSFGAVALVKHLPSDRFFVLKQVIHQDSPNYSPQNEGLMADLISQTNPVPFAPDTCPEFMSSNARPFICRHIQTYDHEGTTFFLQEFLPGGSFSTLLDRIGVPSSHVARARILSESDSRFYLACLVLAVSHIHGTRHMHRDIKTDNFMLDHLGYATLIDNSLVVKTNHRGVARGSAGTLSTMAPEVAKSLQFGYSFPADFFSLGAVLTRMITGSYPYDHSDRKQLLTALRGPKPVPIPSNLSPDLTDLITRLLEKDPDRRIGAERGLQEIRDHSWFHGFDWGALERRELTPPFVPVISSPQDCQNLGPLDESLEKIKLPTSRRGAVSDSQ</sequence>
<keyword evidence="1 11" id="KW-0723">Serine/threonine-protein kinase</keyword>
<dbReference type="Proteomes" id="UP000054558">
    <property type="component" value="Unassembled WGS sequence"/>
</dbReference>
<keyword evidence="8" id="KW-0732">Signal</keyword>
<reference evidence="11 12" key="1">
    <citation type="journal article" date="2014" name="Nat. Commun.">
        <title>Klebsormidium flaccidum genome reveals primary factors for plant terrestrial adaptation.</title>
        <authorList>
            <person name="Hori K."/>
            <person name="Maruyama F."/>
            <person name="Fujisawa T."/>
            <person name="Togashi T."/>
            <person name="Yamamoto N."/>
            <person name="Seo M."/>
            <person name="Sato S."/>
            <person name="Yamada T."/>
            <person name="Mori H."/>
            <person name="Tajima N."/>
            <person name="Moriyama T."/>
            <person name="Ikeuchi M."/>
            <person name="Watanabe M."/>
            <person name="Wada H."/>
            <person name="Kobayashi K."/>
            <person name="Saito M."/>
            <person name="Masuda T."/>
            <person name="Sasaki-Sekimoto Y."/>
            <person name="Mashiguchi K."/>
            <person name="Awai K."/>
            <person name="Shimojima M."/>
            <person name="Masuda S."/>
            <person name="Iwai M."/>
            <person name="Nobusawa T."/>
            <person name="Narise T."/>
            <person name="Kondo S."/>
            <person name="Saito H."/>
            <person name="Sato R."/>
            <person name="Murakawa M."/>
            <person name="Ihara Y."/>
            <person name="Oshima-Yamada Y."/>
            <person name="Ohtaka K."/>
            <person name="Satoh M."/>
            <person name="Sonobe K."/>
            <person name="Ishii M."/>
            <person name="Ohtani R."/>
            <person name="Kanamori-Sato M."/>
            <person name="Honoki R."/>
            <person name="Miyazaki D."/>
            <person name="Mochizuki H."/>
            <person name="Umetsu J."/>
            <person name="Higashi K."/>
            <person name="Shibata D."/>
            <person name="Kamiya Y."/>
            <person name="Sato N."/>
            <person name="Nakamura Y."/>
            <person name="Tabata S."/>
            <person name="Ida S."/>
            <person name="Kurokawa K."/>
            <person name="Ohta H."/>
        </authorList>
    </citation>
    <scope>NUCLEOTIDE SEQUENCE [LARGE SCALE GENOMIC DNA]</scope>
    <source>
        <strain evidence="11 12">NIES-2285</strain>
    </source>
</reference>
<evidence type="ECO:0000256" key="8">
    <source>
        <dbReference type="SAM" id="SignalP"/>
    </source>
</evidence>
<dbReference type="SUPFAM" id="SSF51206">
    <property type="entry name" value="cAMP-binding domain-like"/>
    <property type="match status" value="1"/>
</dbReference>
<feature type="signal peptide" evidence="8">
    <location>
        <begin position="1"/>
        <end position="16"/>
    </location>
</feature>